<evidence type="ECO:0000313" key="6">
    <source>
        <dbReference type="EMBL" id="MDB6185538.1"/>
    </source>
</evidence>
<dbReference type="PANTHER" id="PTHR30231:SF4">
    <property type="entry name" value="PROTEIN NEN2"/>
    <property type="match status" value="1"/>
</dbReference>
<name>A0AAW6B304_9BACL</name>
<dbReference type="NCBIfam" id="TIGR00573">
    <property type="entry name" value="dnaq"/>
    <property type="match status" value="1"/>
</dbReference>
<comment type="caution">
    <text evidence="6">The sequence shown here is derived from an EMBL/GenBank/DDBJ whole genome shotgun (WGS) entry which is preliminary data.</text>
</comment>
<evidence type="ECO:0000313" key="7">
    <source>
        <dbReference type="Proteomes" id="UP001212217"/>
    </source>
</evidence>
<keyword evidence="3 6" id="KW-0269">Exonuclease</keyword>
<proteinExistence type="predicted"/>
<evidence type="ECO:0000256" key="1">
    <source>
        <dbReference type="ARBA" id="ARBA00022722"/>
    </source>
</evidence>
<dbReference type="SUPFAM" id="SSF53098">
    <property type="entry name" value="Ribonuclease H-like"/>
    <property type="match status" value="1"/>
</dbReference>
<evidence type="ECO:0000256" key="2">
    <source>
        <dbReference type="ARBA" id="ARBA00022801"/>
    </source>
</evidence>
<dbReference type="Gene3D" id="3.30.420.10">
    <property type="entry name" value="Ribonuclease H-like superfamily/Ribonuclease H"/>
    <property type="match status" value="1"/>
</dbReference>
<dbReference type="EMBL" id="JAQMFS010000027">
    <property type="protein sequence ID" value="MDB6185538.1"/>
    <property type="molecule type" value="Genomic_DNA"/>
</dbReference>
<reference evidence="6" key="1">
    <citation type="submission" date="2023-08" db="EMBL/GenBank/DDBJ databases">
        <title>Dental plaque isolates bound by oral lectin ZG16B.</title>
        <authorList>
            <person name="Ghosh S."/>
        </authorList>
    </citation>
    <scope>NUCLEOTIDE SEQUENCE</scope>
    <source>
        <strain evidence="6">DP3_5B</strain>
    </source>
</reference>
<dbReference type="RefSeq" id="WP_271986962.1">
    <property type="nucleotide sequence ID" value="NZ_JAQMFS010000027.1"/>
</dbReference>
<dbReference type="GO" id="GO:0006260">
    <property type="term" value="P:DNA replication"/>
    <property type="evidence" value="ECO:0007669"/>
    <property type="project" value="InterPro"/>
</dbReference>
<feature type="domain" description="Exonuclease" evidence="5">
    <location>
        <begin position="35"/>
        <end position="205"/>
    </location>
</feature>
<dbReference type="Pfam" id="PF00929">
    <property type="entry name" value="RNase_T"/>
    <property type="match status" value="1"/>
</dbReference>
<sequence length="503" mass="58899">MNIFKFFKRFIKQPENIVVDFRKITSTEDISDINEFIAVDLETTGLSSYEDRILEIGAAHFKDGKIINKFNMFINPKIPISAKITSINGITNEMVKNELCEYEVIKSFYDFVKIPASRGIIFCAHNANFDFGFLEYAFNRSQISLRLKYMDTLQLAKLYIEDIKNYKQSTLEEYFNISNEKSHRALTDAMACGEIFISLIELYRLKRKDGPINYRKKKNIPTDEDLQVCAHILYFLKSRGVDIGTISFFRNSSKYVDIRVNGVNFLRFKIQKKGKYIICDKSRIDFNKYVNEDCTETEGGINYARIFFSNSMLLDRLSAYIFDSYNEGIERWNSILEYGLDDDFEEYLVNSTSIDEAEMNELLLEAKEIDDTVEVKTKEKIKIDQVVLTKKSERIPLNEIENIDDWDRGFDEGFPFYLEGEDERKAGNIKESIKLFDIAREKGYSAPALYRSYAMAYRKIKDYENEILILQEGIERDERHRDSLEGRLNKAIELLYKKQNSKK</sequence>
<accession>A0AAW6B304</accession>
<dbReference type="GO" id="GO:0003887">
    <property type="term" value="F:DNA-directed DNA polymerase activity"/>
    <property type="evidence" value="ECO:0007669"/>
    <property type="project" value="InterPro"/>
</dbReference>
<organism evidence="6 7">
    <name type="scientific">Gemella haemolysans</name>
    <dbReference type="NCBI Taxonomy" id="1379"/>
    <lineage>
        <taxon>Bacteria</taxon>
        <taxon>Bacillati</taxon>
        <taxon>Bacillota</taxon>
        <taxon>Bacilli</taxon>
        <taxon>Bacillales</taxon>
        <taxon>Gemellaceae</taxon>
        <taxon>Gemella</taxon>
    </lineage>
</organism>
<dbReference type="PANTHER" id="PTHR30231">
    <property type="entry name" value="DNA POLYMERASE III SUBUNIT EPSILON"/>
    <property type="match status" value="1"/>
</dbReference>
<protein>
    <submittedName>
        <fullName evidence="6">3'-5' exonuclease</fullName>
    </submittedName>
</protein>
<dbReference type="Proteomes" id="UP001212217">
    <property type="component" value="Unassembled WGS sequence"/>
</dbReference>
<dbReference type="SMART" id="SM00479">
    <property type="entry name" value="EXOIII"/>
    <property type="match status" value="1"/>
</dbReference>
<dbReference type="AlphaFoldDB" id="A0AAW6B304"/>
<keyword evidence="2" id="KW-0378">Hydrolase</keyword>
<dbReference type="GO" id="GO:0003677">
    <property type="term" value="F:DNA binding"/>
    <property type="evidence" value="ECO:0007669"/>
    <property type="project" value="InterPro"/>
</dbReference>
<evidence type="ECO:0000256" key="3">
    <source>
        <dbReference type="ARBA" id="ARBA00022839"/>
    </source>
</evidence>
<dbReference type="InterPro" id="IPR036397">
    <property type="entry name" value="RNaseH_sf"/>
</dbReference>
<dbReference type="InterPro" id="IPR011990">
    <property type="entry name" value="TPR-like_helical_dom_sf"/>
</dbReference>
<dbReference type="InterPro" id="IPR012337">
    <property type="entry name" value="RNaseH-like_sf"/>
</dbReference>
<gene>
    <name evidence="6" type="ORF">PNO30_01955</name>
</gene>
<dbReference type="CDD" id="cd06127">
    <property type="entry name" value="DEDDh"/>
    <property type="match status" value="1"/>
</dbReference>
<keyword evidence="4" id="KW-0175">Coiled coil</keyword>
<dbReference type="FunFam" id="3.30.420.10:FF:000045">
    <property type="entry name" value="3'-5' exonuclease DinG"/>
    <property type="match status" value="1"/>
</dbReference>
<dbReference type="GO" id="GO:0005829">
    <property type="term" value="C:cytosol"/>
    <property type="evidence" value="ECO:0007669"/>
    <property type="project" value="TreeGrafter"/>
</dbReference>
<keyword evidence="1" id="KW-0540">Nuclease</keyword>
<evidence type="ECO:0000256" key="4">
    <source>
        <dbReference type="SAM" id="Coils"/>
    </source>
</evidence>
<dbReference type="GO" id="GO:0008408">
    <property type="term" value="F:3'-5' exonuclease activity"/>
    <property type="evidence" value="ECO:0007669"/>
    <property type="project" value="TreeGrafter"/>
</dbReference>
<dbReference type="SUPFAM" id="SSF48452">
    <property type="entry name" value="TPR-like"/>
    <property type="match status" value="1"/>
</dbReference>
<dbReference type="InterPro" id="IPR006054">
    <property type="entry name" value="DnaQ"/>
</dbReference>
<dbReference type="InterPro" id="IPR013520">
    <property type="entry name" value="Ribonucl_H"/>
</dbReference>
<evidence type="ECO:0000259" key="5">
    <source>
        <dbReference type="SMART" id="SM00479"/>
    </source>
</evidence>
<feature type="coiled-coil region" evidence="4">
    <location>
        <begin position="460"/>
        <end position="494"/>
    </location>
</feature>